<organism evidence="2 3">
    <name type="scientific">Treponema brennaborense (strain DSM 12168 / CIP 105900 / DD5/3)</name>
    <dbReference type="NCBI Taxonomy" id="906968"/>
    <lineage>
        <taxon>Bacteria</taxon>
        <taxon>Pseudomonadati</taxon>
        <taxon>Spirochaetota</taxon>
        <taxon>Spirochaetia</taxon>
        <taxon>Spirochaetales</taxon>
        <taxon>Treponemataceae</taxon>
        <taxon>Treponema</taxon>
    </lineage>
</organism>
<feature type="signal peptide" evidence="1">
    <location>
        <begin position="1"/>
        <end position="25"/>
    </location>
</feature>
<dbReference type="OrthoDB" id="305390at2"/>
<evidence type="ECO:0000313" key="3">
    <source>
        <dbReference type="Proteomes" id="UP000006546"/>
    </source>
</evidence>
<dbReference type="EMBL" id="CP002696">
    <property type="protein sequence ID" value="AEE17456.1"/>
    <property type="molecule type" value="Genomic_DNA"/>
</dbReference>
<feature type="chain" id="PRO_5003310864" description="Transglutaminase domain-containing protein" evidence="1">
    <location>
        <begin position="26"/>
        <end position="474"/>
    </location>
</feature>
<reference evidence="3" key="1">
    <citation type="submission" date="2011-04" db="EMBL/GenBank/DDBJ databases">
        <title>The complete genome of Treponema brennaborense DSM 12168.</title>
        <authorList>
            <person name="Lucas S."/>
            <person name="Han J."/>
            <person name="Lapidus A."/>
            <person name="Bruce D."/>
            <person name="Goodwin L."/>
            <person name="Pitluck S."/>
            <person name="Peters L."/>
            <person name="Kyrpides N."/>
            <person name="Mavromatis K."/>
            <person name="Ivanova N."/>
            <person name="Mikhailova N."/>
            <person name="Pagani I."/>
            <person name="Teshima H."/>
            <person name="Detter J.C."/>
            <person name="Tapia R."/>
            <person name="Han C."/>
            <person name="Land M."/>
            <person name="Hauser L."/>
            <person name="Markowitz V."/>
            <person name="Cheng J.-F."/>
            <person name="Hugenholtz P."/>
            <person name="Woyke T."/>
            <person name="Wu D."/>
            <person name="Gronow S."/>
            <person name="Wellnitz S."/>
            <person name="Brambilla E."/>
            <person name="Klenk H.-P."/>
            <person name="Eisen J.A."/>
        </authorList>
    </citation>
    <scope>NUCLEOTIDE SEQUENCE [LARGE SCALE GENOMIC DNA]</scope>
    <source>
        <strain evidence="3">DSM 12168 / CIP 105900 / DD5/3</strain>
    </source>
</reference>
<dbReference type="KEGG" id="tbe:Trebr_2041"/>
<protein>
    <recommendedName>
        <fullName evidence="4">Transglutaminase domain-containing protein</fullName>
    </recommendedName>
</protein>
<proteinExistence type="predicted"/>
<dbReference type="AlphaFoldDB" id="F4LJS6"/>
<dbReference type="Proteomes" id="UP000006546">
    <property type="component" value="Chromosome"/>
</dbReference>
<evidence type="ECO:0000313" key="2">
    <source>
        <dbReference type="EMBL" id="AEE17456.1"/>
    </source>
</evidence>
<sequence length="474" mass="51739">MNTHRNPFYRAAAVLIICVFPVVSAAYGVSTADAVSAADAQQNDTFPSIEPAFVYRAQTADGELTPQDLIQAALAFSECPADSDEGRAVIAAFSRISAAVSQPDFMQLPEPERAEAVLSLLYRDVLKRYRENESRIQRLFAEGTYNCVSSSILYMAAARAAGLTVTGQKTPDHAFCTLNLETGAVDVETTNPYGFDPGSKKALAAESANASAYAYVPKRKYANRAAVSDRVFVGLIGGNLSVSAMNRGEYGRAVPLAAARYVFLAGETGGAANDVRKEFDIVCTNYLTVLQKRKAYDQALRWAAAVTERWGTTDIWQKAINTAVYNTVVELLNGKSIPQAESRFTEWEPRVDANTQRKIRNAIVAARDAEGAAVWIQKVIEAANGKAFLEAAEIARQGLAEYEGNAQLKKLHDQCLQNYASLVHNQIALLYNRQSYEQAKMAAEEGLSHVPASKLLQNDLLKITRQLENNGMND</sequence>
<evidence type="ECO:0008006" key="4">
    <source>
        <dbReference type="Google" id="ProtNLM"/>
    </source>
</evidence>
<keyword evidence="1" id="KW-0732">Signal</keyword>
<name>F4LJS6_TREBD</name>
<dbReference type="RefSeq" id="WP_013759159.1">
    <property type="nucleotide sequence ID" value="NC_015500.1"/>
</dbReference>
<dbReference type="eggNOG" id="COG1729">
    <property type="taxonomic scope" value="Bacteria"/>
</dbReference>
<dbReference type="STRING" id="906968.Trebr_2041"/>
<accession>F4LJS6</accession>
<keyword evidence="3" id="KW-1185">Reference proteome</keyword>
<evidence type="ECO:0000256" key="1">
    <source>
        <dbReference type="SAM" id="SignalP"/>
    </source>
</evidence>
<gene>
    <name evidence="2" type="ordered locus">Trebr_2041</name>
</gene>
<dbReference type="HOGENOM" id="CLU_594384_0_0_12"/>